<name>A0A964BSF9_9CYAN</name>
<dbReference type="AlphaFoldDB" id="A0A964BSF9"/>
<dbReference type="GO" id="GO:0071555">
    <property type="term" value="P:cell wall organization"/>
    <property type="evidence" value="ECO:0007669"/>
    <property type="project" value="UniProtKB-KW"/>
</dbReference>
<reference evidence="5" key="1">
    <citation type="journal article" date="2021" name="Antonie Van Leeuwenhoek">
        <title>Draft genome and description of Waterburya agarophytonicola gen. nov. sp. nov. (Pleurocapsales, Cyanobacteria): a seaweed symbiont.</title>
        <authorList>
            <person name="Bonthond G."/>
            <person name="Shalygin S."/>
            <person name="Bayer T."/>
            <person name="Weinberger F."/>
        </authorList>
    </citation>
    <scope>NUCLEOTIDE SEQUENCE</scope>
    <source>
        <strain evidence="5">KI4</strain>
    </source>
</reference>
<dbReference type="RefSeq" id="WP_229641364.1">
    <property type="nucleotide sequence ID" value="NZ_JADWDC010000039.1"/>
</dbReference>
<sequence length="607" mass="67357">MKQLLGLTVLTDILSIASMVTISLPAQAKSPLSIVYPPPEHQTVAEKIFFIGTAPPQASVFINGKKIENRSVSGHFAPSLPLKIGENIFKIRYEDEETEIKVTRNSSQPEIPEDLAFGQDSLIPDVDIARLPNEPICLSAVAPKDAKVSARIGKSKIVLLPQVNSIELPPNSAVLTMENQPINNSSISRYQGCTTLDFPYNYGKPIFELEQDGEIVTQKGRGKIQILSPKDIKVVEVIADAGVSRTGASNNYSRLTPLPKGSRARVTGKEGEWLRLDYGAWIKAAETEPVPGNIPPQSTIRGIIARQKESATEIIFPLQLPVPVEIEQKEDSITLSLHNTIAQTDTILLDSDPLIKRLDWQQVSPTQIDYTFELNSDRQWGYDLHYEGTSLIFSLRHPPKIEPLLNMDRSVKDPTDAPLIQQPLNNIFILLDPGHGGKESGSKGHTGYPEKDVNLLMAKLVEQELIKLGAKVYLTREEDVDVSLEDRVKAIDQVKPDLAISIHYNALPDSGDAENTQGISTFWYNTQAHAPAIFLHDYLVNKLNRPDAGTFWNNLALTRPHTAPSILLELGFMINPQEFEWITNSVEQRKLSKAIAQGIKEWFASVE</sequence>
<dbReference type="PANTHER" id="PTHR30404">
    <property type="entry name" value="N-ACETYLMURAMOYL-L-ALANINE AMIDASE"/>
    <property type="match status" value="1"/>
</dbReference>
<keyword evidence="1" id="KW-0378">Hydrolase</keyword>
<dbReference type="SMART" id="SM00646">
    <property type="entry name" value="Ami_3"/>
    <property type="match status" value="1"/>
</dbReference>
<dbReference type="SMART" id="SM00287">
    <property type="entry name" value="SH3b"/>
    <property type="match status" value="1"/>
</dbReference>
<evidence type="ECO:0000313" key="5">
    <source>
        <dbReference type="EMBL" id="MCC0178299.1"/>
    </source>
</evidence>
<dbReference type="Pfam" id="PF01520">
    <property type="entry name" value="Amidase_3"/>
    <property type="match status" value="1"/>
</dbReference>
<dbReference type="InterPro" id="IPR002508">
    <property type="entry name" value="MurNAc-LAA_cat"/>
</dbReference>
<evidence type="ECO:0000313" key="6">
    <source>
        <dbReference type="Proteomes" id="UP000729733"/>
    </source>
</evidence>
<proteinExistence type="predicted"/>
<feature type="domain" description="SH3b" evidence="3">
    <location>
        <begin position="232"/>
        <end position="290"/>
    </location>
</feature>
<feature type="domain" description="MurNAc-LAA" evidence="4">
    <location>
        <begin position="488"/>
        <end position="600"/>
    </location>
</feature>
<dbReference type="Gene3D" id="3.40.630.40">
    <property type="entry name" value="Zn-dependent exopeptidases"/>
    <property type="match status" value="1"/>
</dbReference>
<comment type="caution">
    <text evidence="5">The sequence shown here is derived from an EMBL/GenBank/DDBJ whole genome shotgun (WGS) entry which is preliminary data.</text>
</comment>
<dbReference type="Proteomes" id="UP000729733">
    <property type="component" value="Unassembled WGS sequence"/>
</dbReference>
<evidence type="ECO:0000259" key="3">
    <source>
        <dbReference type="SMART" id="SM00287"/>
    </source>
</evidence>
<keyword evidence="2" id="KW-0961">Cell wall biogenesis/degradation</keyword>
<evidence type="ECO:0000256" key="2">
    <source>
        <dbReference type="ARBA" id="ARBA00023316"/>
    </source>
</evidence>
<gene>
    <name evidence="5" type="ORF">I4641_15060</name>
</gene>
<dbReference type="SUPFAM" id="SSF53187">
    <property type="entry name" value="Zn-dependent exopeptidases"/>
    <property type="match status" value="1"/>
</dbReference>
<protein>
    <submittedName>
        <fullName evidence="5">N-acetylmuramoyl-L-alanine amidase</fullName>
    </submittedName>
</protein>
<dbReference type="GO" id="GO:0009253">
    <property type="term" value="P:peptidoglycan catabolic process"/>
    <property type="evidence" value="ECO:0007669"/>
    <property type="project" value="InterPro"/>
</dbReference>
<dbReference type="InterPro" id="IPR003646">
    <property type="entry name" value="SH3-like_bac-type"/>
</dbReference>
<dbReference type="CDD" id="cd02696">
    <property type="entry name" value="MurNAc-LAA"/>
    <property type="match status" value="1"/>
</dbReference>
<dbReference type="GO" id="GO:0008745">
    <property type="term" value="F:N-acetylmuramoyl-L-alanine amidase activity"/>
    <property type="evidence" value="ECO:0007669"/>
    <property type="project" value="InterPro"/>
</dbReference>
<accession>A0A964BSF9</accession>
<dbReference type="EMBL" id="JADWDC010000039">
    <property type="protein sequence ID" value="MCC0178299.1"/>
    <property type="molecule type" value="Genomic_DNA"/>
</dbReference>
<dbReference type="PANTHER" id="PTHR30404:SF0">
    <property type="entry name" value="N-ACETYLMURAMOYL-L-ALANINE AMIDASE AMIC"/>
    <property type="match status" value="1"/>
</dbReference>
<evidence type="ECO:0000256" key="1">
    <source>
        <dbReference type="ARBA" id="ARBA00022801"/>
    </source>
</evidence>
<keyword evidence="6" id="KW-1185">Reference proteome</keyword>
<dbReference type="InterPro" id="IPR050695">
    <property type="entry name" value="N-acetylmuramoyl_amidase_3"/>
</dbReference>
<dbReference type="GO" id="GO:0030288">
    <property type="term" value="C:outer membrane-bounded periplasmic space"/>
    <property type="evidence" value="ECO:0007669"/>
    <property type="project" value="TreeGrafter"/>
</dbReference>
<evidence type="ECO:0000259" key="4">
    <source>
        <dbReference type="SMART" id="SM00646"/>
    </source>
</evidence>
<organism evidence="5 6">
    <name type="scientific">Waterburya agarophytonicola KI4</name>
    <dbReference type="NCBI Taxonomy" id="2874699"/>
    <lineage>
        <taxon>Bacteria</taxon>
        <taxon>Bacillati</taxon>
        <taxon>Cyanobacteriota</taxon>
        <taxon>Cyanophyceae</taxon>
        <taxon>Pleurocapsales</taxon>
        <taxon>Hyellaceae</taxon>
        <taxon>Waterburya</taxon>
        <taxon>Waterburya agarophytonicola</taxon>
    </lineage>
</organism>